<keyword evidence="3" id="KW-0645">Protease</keyword>
<dbReference type="Pfam" id="PF08291">
    <property type="entry name" value="Peptidase_M15_3"/>
    <property type="match status" value="1"/>
</dbReference>
<sequence>MRLGSKSTEVMELQQLLIKAGYSPGTIDGVFGSKTETAVREFQRKNTLIIDGIAGSITMAKLREVTSMQPTKAQNKQLSAHFNEMEFACKGTGLVHVKPELVNKLEKLRQLIGKPITITSGYRSPEHNARIGGAINSRHLLGQAVDIVVQGMNPVQVAKLAEQVGFRGIGIYDKDRFTHVDIGPSRRWRQ</sequence>
<reference evidence="14" key="2">
    <citation type="submission" date="2023-03" db="EMBL/GenBank/DDBJ databases">
        <authorList>
            <person name="Zhang Z."/>
        </authorList>
    </citation>
    <scope>NUCLEOTIDE SEQUENCE</scope>
    <source>
        <strain evidence="14">DSA</strain>
    </source>
</reference>
<evidence type="ECO:0000259" key="12">
    <source>
        <dbReference type="Pfam" id="PF01471"/>
    </source>
</evidence>
<dbReference type="InterPro" id="IPR036365">
    <property type="entry name" value="PGBD-like_sf"/>
</dbReference>
<dbReference type="Proteomes" id="UP001172911">
    <property type="component" value="Unassembled WGS sequence"/>
</dbReference>
<name>A0AAW7ZCK0_9FIRM</name>
<organism evidence="14 15">
    <name type="scientific">Desulforamulus aquiferis</name>
    <dbReference type="NCBI Taxonomy" id="1397668"/>
    <lineage>
        <taxon>Bacteria</taxon>
        <taxon>Bacillati</taxon>
        <taxon>Bacillota</taxon>
        <taxon>Clostridia</taxon>
        <taxon>Eubacteriales</taxon>
        <taxon>Peptococcaceae</taxon>
        <taxon>Desulforamulus</taxon>
    </lineage>
</organism>
<evidence type="ECO:0000256" key="11">
    <source>
        <dbReference type="ARBA" id="ARBA00093666"/>
    </source>
</evidence>
<keyword evidence="6" id="KW-0378">Hydrolase</keyword>
<keyword evidence="7" id="KW-0862">Zinc</keyword>
<evidence type="ECO:0000256" key="9">
    <source>
        <dbReference type="ARBA" id="ARBA00023316"/>
    </source>
</evidence>
<keyword evidence="5" id="KW-0732">Signal</keyword>
<dbReference type="InterPro" id="IPR010275">
    <property type="entry name" value="MepK"/>
</dbReference>
<dbReference type="EMBL" id="JARPTC010000010">
    <property type="protein sequence ID" value="MDO7787107.1"/>
    <property type="molecule type" value="Genomic_DNA"/>
</dbReference>
<accession>A0AAW7ZCK0</accession>
<dbReference type="GO" id="GO:0071555">
    <property type="term" value="P:cell wall organization"/>
    <property type="evidence" value="ECO:0007669"/>
    <property type="project" value="UniProtKB-KW"/>
</dbReference>
<dbReference type="Gene3D" id="3.30.1380.10">
    <property type="match status" value="1"/>
</dbReference>
<dbReference type="Pfam" id="PF01471">
    <property type="entry name" value="PG_binding_1"/>
    <property type="match status" value="1"/>
</dbReference>
<dbReference type="PANTHER" id="PTHR37425">
    <property type="match status" value="1"/>
</dbReference>
<dbReference type="Gene3D" id="1.10.101.10">
    <property type="entry name" value="PGBD-like superfamily/PGBD"/>
    <property type="match status" value="1"/>
</dbReference>
<dbReference type="InterPro" id="IPR013230">
    <property type="entry name" value="Peptidase_M15A_C"/>
</dbReference>
<protein>
    <recommendedName>
        <fullName evidence="11">Murein endopeptidase K</fullName>
    </recommendedName>
</protein>
<evidence type="ECO:0000256" key="7">
    <source>
        <dbReference type="ARBA" id="ARBA00022833"/>
    </source>
</evidence>
<evidence type="ECO:0000256" key="4">
    <source>
        <dbReference type="ARBA" id="ARBA00022723"/>
    </source>
</evidence>
<comment type="similarity">
    <text evidence="10">Belongs to the peptidase M15 family.</text>
</comment>
<dbReference type="GO" id="GO:0046872">
    <property type="term" value="F:metal ion binding"/>
    <property type="evidence" value="ECO:0007669"/>
    <property type="project" value="UniProtKB-KW"/>
</dbReference>
<dbReference type="SUPFAM" id="SSF55166">
    <property type="entry name" value="Hedgehog/DD-peptidase"/>
    <property type="match status" value="1"/>
</dbReference>
<evidence type="ECO:0000256" key="6">
    <source>
        <dbReference type="ARBA" id="ARBA00022801"/>
    </source>
</evidence>
<dbReference type="GO" id="GO:0006508">
    <property type="term" value="P:proteolysis"/>
    <property type="evidence" value="ECO:0007669"/>
    <property type="project" value="UniProtKB-KW"/>
</dbReference>
<dbReference type="GO" id="GO:0004180">
    <property type="term" value="F:carboxypeptidase activity"/>
    <property type="evidence" value="ECO:0007669"/>
    <property type="project" value="UniProtKB-KW"/>
</dbReference>
<evidence type="ECO:0000256" key="1">
    <source>
        <dbReference type="ARBA" id="ARBA00001947"/>
    </source>
</evidence>
<feature type="domain" description="Peptidoglycan binding-like" evidence="12">
    <location>
        <begin position="7"/>
        <end position="62"/>
    </location>
</feature>
<comment type="pathway">
    <text evidence="2">Cell wall biogenesis; cell wall polysaccharide biosynthesis.</text>
</comment>
<evidence type="ECO:0000313" key="14">
    <source>
        <dbReference type="EMBL" id="MDO7787107.1"/>
    </source>
</evidence>
<dbReference type="AlphaFoldDB" id="A0AAW7ZCK0"/>
<keyword evidence="14" id="KW-0121">Carboxypeptidase</keyword>
<comment type="cofactor">
    <cofactor evidence="1">
        <name>Zn(2+)</name>
        <dbReference type="ChEBI" id="CHEBI:29105"/>
    </cofactor>
</comment>
<evidence type="ECO:0000256" key="5">
    <source>
        <dbReference type="ARBA" id="ARBA00022729"/>
    </source>
</evidence>
<dbReference type="SUPFAM" id="SSF47090">
    <property type="entry name" value="PGBD-like"/>
    <property type="match status" value="1"/>
</dbReference>
<comment type="caution">
    <text evidence="14">The sequence shown here is derived from an EMBL/GenBank/DDBJ whole genome shotgun (WGS) entry which is preliminary data.</text>
</comment>
<dbReference type="GO" id="GO:0008237">
    <property type="term" value="F:metallopeptidase activity"/>
    <property type="evidence" value="ECO:0007669"/>
    <property type="project" value="UniProtKB-KW"/>
</dbReference>
<evidence type="ECO:0000259" key="13">
    <source>
        <dbReference type="Pfam" id="PF08291"/>
    </source>
</evidence>
<dbReference type="InterPro" id="IPR009045">
    <property type="entry name" value="Zn_M74/Hedgehog-like"/>
</dbReference>
<keyword evidence="9" id="KW-0961">Cell wall biogenesis/degradation</keyword>
<proteinExistence type="inferred from homology"/>
<gene>
    <name evidence="14" type="ORF">P6N53_07745</name>
</gene>
<dbReference type="RefSeq" id="WP_304542250.1">
    <property type="nucleotide sequence ID" value="NZ_JARPTC010000010.1"/>
</dbReference>
<keyword evidence="8" id="KW-0482">Metalloprotease</keyword>
<reference evidence="14" key="1">
    <citation type="journal article" date="2023" name="J. Hazard. Mater.">
        <title>Anaerobic biodegradation of pyrene and benzo[a]pyrene by a new sulfate-reducing Desulforamulus aquiferis strain DSA.</title>
        <authorList>
            <person name="Zhang Z."/>
            <person name="Sun J."/>
            <person name="Gong X."/>
            <person name="Wang C."/>
            <person name="Wang H."/>
        </authorList>
    </citation>
    <scope>NUCLEOTIDE SEQUENCE</scope>
    <source>
        <strain evidence="14">DSA</strain>
    </source>
</reference>
<evidence type="ECO:0000256" key="3">
    <source>
        <dbReference type="ARBA" id="ARBA00022670"/>
    </source>
</evidence>
<keyword evidence="4" id="KW-0479">Metal-binding</keyword>
<evidence type="ECO:0000256" key="10">
    <source>
        <dbReference type="ARBA" id="ARBA00093448"/>
    </source>
</evidence>
<dbReference type="InterPro" id="IPR036366">
    <property type="entry name" value="PGBDSf"/>
</dbReference>
<dbReference type="InterPro" id="IPR002477">
    <property type="entry name" value="Peptidoglycan-bd-like"/>
</dbReference>
<evidence type="ECO:0000256" key="8">
    <source>
        <dbReference type="ARBA" id="ARBA00023049"/>
    </source>
</evidence>
<evidence type="ECO:0000313" key="15">
    <source>
        <dbReference type="Proteomes" id="UP001172911"/>
    </source>
</evidence>
<dbReference type="PANTHER" id="PTHR37425:SF1">
    <property type="entry name" value="OUTER MEMBRANE PROTEIN"/>
    <property type="match status" value="1"/>
</dbReference>
<feature type="domain" description="Peptidase M15A C-terminal" evidence="13">
    <location>
        <begin position="88"/>
        <end position="181"/>
    </location>
</feature>
<evidence type="ECO:0000256" key="2">
    <source>
        <dbReference type="ARBA" id="ARBA00004776"/>
    </source>
</evidence>
<keyword evidence="15" id="KW-1185">Reference proteome</keyword>